<dbReference type="OrthoDB" id="10057240at2759"/>
<sequence>MAVKRFKICQEQRNDINVVILPPAPDQLTDEEDVDDDNLDSTELPTDIPGTLEVFVRPLDVESQVASDSEYDSSDNETINSKRIKLMSTTKRLKKQLNRKDPNFLQPDWEKCNPKYSSWKTPPNDAANRMENIIQELENLTPKDIFEKILDEDVVDQTLLYARQKNDHTFTLTTNVLKNFLGILFLTGYHMVNRQENAFTGPLMRIFM</sequence>
<gene>
    <name evidence="2" type="ORF">ILUMI_16120</name>
</gene>
<feature type="region of interest" description="Disordered" evidence="1">
    <location>
        <begin position="23"/>
        <end position="47"/>
    </location>
</feature>
<keyword evidence="3" id="KW-1185">Reference proteome</keyword>
<accession>A0A8K0G992</accession>
<reference evidence="2" key="1">
    <citation type="submission" date="2019-08" db="EMBL/GenBank/DDBJ databases">
        <title>The genome of the North American firefly Photinus pyralis.</title>
        <authorList>
            <consortium name="Photinus pyralis genome working group"/>
            <person name="Fallon T.R."/>
            <person name="Sander Lower S.E."/>
            <person name="Weng J.-K."/>
        </authorList>
    </citation>
    <scope>NUCLEOTIDE SEQUENCE</scope>
    <source>
        <strain evidence="2">TRF0915ILg1</strain>
        <tissue evidence="2">Whole body</tissue>
    </source>
</reference>
<proteinExistence type="predicted"/>
<evidence type="ECO:0000313" key="2">
    <source>
        <dbReference type="EMBL" id="KAF2890053.1"/>
    </source>
</evidence>
<evidence type="ECO:0000313" key="3">
    <source>
        <dbReference type="Proteomes" id="UP000801492"/>
    </source>
</evidence>
<feature type="compositionally biased region" description="Acidic residues" evidence="1">
    <location>
        <begin position="28"/>
        <end position="40"/>
    </location>
</feature>
<protein>
    <recommendedName>
        <fullName evidence="4">PiggyBac transposable element-derived protein domain-containing protein</fullName>
    </recommendedName>
</protein>
<comment type="caution">
    <text evidence="2">The sequence shown here is derived from an EMBL/GenBank/DDBJ whole genome shotgun (WGS) entry which is preliminary data.</text>
</comment>
<name>A0A8K0G992_IGNLU</name>
<evidence type="ECO:0008006" key="4">
    <source>
        <dbReference type="Google" id="ProtNLM"/>
    </source>
</evidence>
<dbReference type="Proteomes" id="UP000801492">
    <property type="component" value="Unassembled WGS sequence"/>
</dbReference>
<organism evidence="2 3">
    <name type="scientific">Ignelater luminosus</name>
    <name type="common">Cucubano</name>
    <name type="synonym">Pyrophorus luminosus</name>
    <dbReference type="NCBI Taxonomy" id="2038154"/>
    <lineage>
        <taxon>Eukaryota</taxon>
        <taxon>Metazoa</taxon>
        <taxon>Ecdysozoa</taxon>
        <taxon>Arthropoda</taxon>
        <taxon>Hexapoda</taxon>
        <taxon>Insecta</taxon>
        <taxon>Pterygota</taxon>
        <taxon>Neoptera</taxon>
        <taxon>Endopterygota</taxon>
        <taxon>Coleoptera</taxon>
        <taxon>Polyphaga</taxon>
        <taxon>Elateriformia</taxon>
        <taxon>Elateroidea</taxon>
        <taxon>Elateridae</taxon>
        <taxon>Agrypninae</taxon>
        <taxon>Pyrophorini</taxon>
        <taxon>Ignelater</taxon>
    </lineage>
</organism>
<evidence type="ECO:0000256" key="1">
    <source>
        <dbReference type="SAM" id="MobiDB-lite"/>
    </source>
</evidence>
<dbReference type="EMBL" id="VTPC01058939">
    <property type="protein sequence ID" value="KAF2890053.1"/>
    <property type="molecule type" value="Genomic_DNA"/>
</dbReference>
<dbReference type="AlphaFoldDB" id="A0A8K0G992"/>